<comment type="caution">
    <text evidence="2">The sequence shown here is derived from an EMBL/GenBank/DDBJ whole genome shotgun (WGS) entry which is preliminary data.</text>
</comment>
<keyword evidence="2" id="KW-0238">DNA-binding</keyword>
<dbReference type="InterPro" id="IPR039422">
    <property type="entry name" value="MarR/SlyA-like"/>
</dbReference>
<protein>
    <submittedName>
        <fullName evidence="2">DNA-binding MarR family transcriptional regulator</fullName>
    </submittedName>
</protein>
<sequence>MISRAKASEMLDLFSSVKRAKGWAETQMYAPWELGPTQVRLLEYLAEHNGVSQSQLAKATDTDKALTGRALQTLIDRGWLLRERSSEDARAYVLSLAPAGRKLVKELGKMRNQVIERLARTLDSRDVDDFRRIAGKLLAPVQ</sequence>
<feature type="domain" description="HTH marR-type" evidence="1">
    <location>
        <begin position="1"/>
        <end position="139"/>
    </location>
</feature>
<dbReference type="Pfam" id="PF12802">
    <property type="entry name" value="MarR_2"/>
    <property type="match status" value="1"/>
</dbReference>
<gene>
    <name evidence="2" type="ORF">HDF08_000229</name>
</gene>
<dbReference type="PROSITE" id="PS50995">
    <property type="entry name" value="HTH_MARR_2"/>
    <property type="match status" value="1"/>
</dbReference>
<proteinExistence type="predicted"/>
<dbReference type="GO" id="GO:0006950">
    <property type="term" value="P:response to stress"/>
    <property type="evidence" value="ECO:0007669"/>
    <property type="project" value="TreeGrafter"/>
</dbReference>
<evidence type="ECO:0000259" key="1">
    <source>
        <dbReference type="PROSITE" id="PS50995"/>
    </source>
</evidence>
<accession>A0A852VEZ1</accession>
<dbReference type="SMART" id="SM00347">
    <property type="entry name" value="HTH_MARR"/>
    <property type="match status" value="1"/>
</dbReference>
<dbReference type="Gene3D" id="1.10.10.10">
    <property type="entry name" value="Winged helix-like DNA-binding domain superfamily/Winged helix DNA-binding domain"/>
    <property type="match status" value="1"/>
</dbReference>
<dbReference type="PANTHER" id="PTHR33164:SF43">
    <property type="entry name" value="HTH-TYPE TRANSCRIPTIONAL REPRESSOR YETL"/>
    <property type="match status" value="1"/>
</dbReference>
<evidence type="ECO:0000313" key="3">
    <source>
        <dbReference type="Proteomes" id="UP000564385"/>
    </source>
</evidence>
<reference evidence="2 3" key="1">
    <citation type="submission" date="2020-07" db="EMBL/GenBank/DDBJ databases">
        <title>Genomic Encyclopedia of Type Strains, Phase IV (KMG-V): Genome sequencing to study the core and pangenomes of soil and plant-associated prokaryotes.</title>
        <authorList>
            <person name="Whitman W."/>
        </authorList>
    </citation>
    <scope>NUCLEOTIDE SEQUENCE [LARGE SCALE GENOMIC DNA]</scope>
    <source>
        <strain evidence="2 3">M8UP22</strain>
    </source>
</reference>
<dbReference type="InterPro" id="IPR036388">
    <property type="entry name" value="WH-like_DNA-bd_sf"/>
</dbReference>
<dbReference type="PANTHER" id="PTHR33164">
    <property type="entry name" value="TRANSCRIPTIONAL REGULATOR, MARR FAMILY"/>
    <property type="match status" value="1"/>
</dbReference>
<dbReference type="PRINTS" id="PR00598">
    <property type="entry name" value="HTHMARR"/>
</dbReference>
<dbReference type="AlphaFoldDB" id="A0A852VEZ1"/>
<dbReference type="GO" id="GO:0003700">
    <property type="term" value="F:DNA-binding transcription factor activity"/>
    <property type="evidence" value="ECO:0007669"/>
    <property type="project" value="InterPro"/>
</dbReference>
<dbReference type="InterPro" id="IPR036390">
    <property type="entry name" value="WH_DNA-bd_sf"/>
</dbReference>
<evidence type="ECO:0000313" key="2">
    <source>
        <dbReference type="EMBL" id="NYF88162.1"/>
    </source>
</evidence>
<dbReference type="Proteomes" id="UP000564385">
    <property type="component" value="Unassembled WGS sequence"/>
</dbReference>
<name>A0A852VEZ1_9BACT</name>
<organism evidence="2 3">
    <name type="scientific">Tunturiibacter lichenicola</name>
    <dbReference type="NCBI Taxonomy" id="2051959"/>
    <lineage>
        <taxon>Bacteria</taxon>
        <taxon>Pseudomonadati</taxon>
        <taxon>Acidobacteriota</taxon>
        <taxon>Terriglobia</taxon>
        <taxon>Terriglobales</taxon>
        <taxon>Acidobacteriaceae</taxon>
        <taxon>Tunturiibacter</taxon>
    </lineage>
</organism>
<dbReference type="InterPro" id="IPR000835">
    <property type="entry name" value="HTH_MarR-typ"/>
</dbReference>
<dbReference type="EMBL" id="JACCCU010000001">
    <property type="protein sequence ID" value="NYF88162.1"/>
    <property type="molecule type" value="Genomic_DNA"/>
</dbReference>
<dbReference type="GO" id="GO:0003677">
    <property type="term" value="F:DNA binding"/>
    <property type="evidence" value="ECO:0007669"/>
    <property type="project" value="UniProtKB-KW"/>
</dbReference>
<dbReference type="SUPFAM" id="SSF46785">
    <property type="entry name" value="Winged helix' DNA-binding domain"/>
    <property type="match status" value="1"/>
</dbReference>